<dbReference type="NCBIfam" id="TIGR00419">
    <property type="entry name" value="tim"/>
    <property type="match status" value="1"/>
</dbReference>
<dbReference type="GO" id="GO:0019563">
    <property type="term" value="P:glycerol catabolic process"/>
    <property type="evidence" value="ECO:0007669"/>
    <property type="project" value="TreeGrafter"/>
</dbReference>
<dbReference type="EMBL" id="VBOT01000144">
    <property type="protein sequence ID" value="TMQ48349.1"/>
    <property type="molecule type" value="Genomic_DNA"/>
</dbReference>
<evidence type="ECO:0000256" key="2">
    <source>
        <dbReference type="ARBA" id="ARBA00007422"/>
    </source>
</evidence>
<feature type="binding site" evidence="7">
    <location>
        <begin position="15"/>
        <end position="17"/>
    </location>
    <ligand>
        <name>substrate</name>
    </ligand>
</feature>
<feature type="binding site" evidence="7">
    <location>
        <position position="179"/>
    </location>
    <ligand>
        <name>substrate</name>
    </ligand>
</feature>
<comment type="pathway">
    <text evidence="1 7 8">Carbohydrate degradation; glycolysis; D-glyceraldehyde 3-phosphate from glycerone phosphate: step 1/1.</text>
</comment>
<dbReference type="Pfam" id="PF00121">
    <property type="entry name" value="TIM"/>
    <property type="match status" value="1"/>
</dbReference>
<proteinExistence type="inferred from homology"/>
<evidence type="ECO:0000256" key="5">
    <source>
        <dbReference type="ARBA" id="ARBA00023152"/>
    </source>
</evidence>
<dbReference type="FunFam" id="3.20.20.70:FF:000016">
    <property type="entry name" value="Triosephosphate isomerase"/>
    <property type="match status" value="1"/>
</dbReference>
<dbReference type="EC" id="5.3.1.1" evidence="7 8"/>
<gene>
    <name evidence="7" type="primary">tpiA</name>
    <name evidence="9" type="ORF">E6K73_12205</name>
</gene>
<comment type="subcellular location">
    <subcellularLocation>
        <location evidence="7 8">Cytoplasm</location>
    </subcellularLocation>
</comment>
<dbReference type="GO" id="GO:0006096">
    <property type="term" value="P:glycolytic process"/>
    <property type="evidence" value="ECO:0007669"/>
    <property type="project" value="UniProtKB-UniRule"/>
</dbReference>
<name>A0A538SAG0_UNCEI</name>
<evidence type="ECO:0000256" key="4">
    <source>
        <dbReference type="ARBA" id="ARBA00022490"/>
    </source>
</evidence>
<dbReference type="Gene3D" id="3.20.20.70">
    <property type="entry name" value="Aldolase class I"/>
    <property type="match status" value="1"/>
</dbReference>
<reference evidence="9 10" key="1">
    <citation type="journal article" date="2019" name="Nat. Microbiol.">
        <title>Mediterranean grassland soil C-N compound turnover is dependent on rainfall and depth, and is mediated by genomically divergent microorganisms.</title>
        <authorList>
            <person name="Diamond S."/>
            <person name="Andeer P.F."/>
            <person name="Li Z."/>
            <person name="Crits-Christoph A."/>
            <person name="Burstein D."/>
            <person name="Anantharaman K."/>
            <person name="Lane K.R."/>
            <person name="Thomas B.C."/>
            <person name="Pan C."/>
            <person name="Northen T.R."/>
            <person name="Banfield J.F."/>
        </authorList>
    </citation>
    <scope>NUCLEOTIDE SEQUENCE [LARGE SCALE GENOMIC DNA]</scope>
    <source>
        <strain evidence="9">WS_3</strain>
    </source>
</reference>
<keyword evidence="5 7" id="KW-0324">Glycolysis</keyword>
<dbReference type="InterPro" id="IPR013785">
    <property type="entry name" value="Aldolase_TIM"/>
</dbReference>
<evidence type="ECO:0000256" key="6">
    <source>
        <dbReference type="ARBA" id="ARBA00023235"/>
    </source>
</evidence>
<evidence type="ECO:0000256" key="8">
    <source>
        <dbReference type="RuleBase" id="RU363013"/>
    </source>
</evidence>
<evidence type="ECO:0000313" key="9">
    <source>
        <dbReference type="EMBL" id="TMQ48349.1"/>
    </source>
</evidence>
<evidence type="ECO:0000256" key="1">
    <source>
        <dbReference type="ARBA" id="ARBA00004680"/>
    </source>
</evidence>
<dbReference type="GO" id="GO:0004807">
    <property type="term" value="F:triose-phosphate isomerase activity"/>
    <property type="evidence" value="ECO:0007669"/>
    <property type="project" value="UniProtKB-UniRule"/>
</dbReference>
<feature type="binding site" evidence="7">
    <location>
        <begin position="240"/>
        <end position="241"/>
    </location>
    <ligand>
        <name>substrate</name>
    </ligand>
</feature>
<evidence type="ECO:0000313" key="10">
    <source>
        <dbReference type="Proteomes" id="UP000320184"/>
    </source>
</evidence>
<dbReference type="UniPathway" id="UPA00138"/>
<comment type="catalytic activity">
    <reaction evidence="7 8">
        <text>D-glyceraldehyde 3-phosphate = dihydroxyacetone phosphate</text>
        <dbReference type="Rhea" id="RHEA:18585"/>
        <dbReference type="ChEBI" id="CHEBI:57642"/>
        <dbReference type="ChEBI" id="CHEBI:59776"/>
        <dbReference type="EC" id="5.3.1.1"/>
    </reaction>
</comment>
<evidence type="ECO:0000256" key="3">
    <source>
        <dbReference type="ARBA" id="ARBA00022432"/>
    </source>
</evidence>
<comment type="subunit">
    <text evidence="7 8">Homodimer.</text>
</comment>
<comment type="pathway">
    <text evidence="7 8">Carbohydrate biosynthesis; gluconeogenesis.</text>
</comment>
<dbReference type="GO" id="GO:0005829">
    <property type="term" value="C:cytosol"/>
    <property type="evidence" value="ECO:0007669"/>
    <property type="project" value="TreeGrafter"/>
</dbReference>
<keyword evidence="4 7" id="KW-0963">Cytoplasm</keyword>
<dbReference type="GO" id="GO:0046166">
    <property type="term" value="P:glyceraldehyde-3-phosphate biosynthetic process"/>
    <property type="evidence" value="ECO:0007669"/>
    <property type="project" value="TreeGrafter"/>
</dbReference>
<dbReference type="AlphaFoldDB" id="A0A538SAG0"/>
<feature type="binding site" evidence="7">
    <location>
        <position position="219"/>
    </location>
    <ligand>
        <name>substrate</name>
    </ligand>
</feature>
<dbReference type="InterPro" id="IPR020861">
    <property type="entry name" value="Triosephosphate_isomerase_AS"/>
</dbReference>
<keyword evidence="3 7" id="KW-0312">Gluconeogenesis</keyword>
<dbReference type="PROSITE" id="PS51440">
    <property type="entry name" value="TIM_2"/>
    <property type="match status" value="1"/>
</dbReference>
<feature type="active site" description="Electrophile" evidence="7">
    <location>
        <position position="101"/>
    </location>
</feature>
<keyword evidence="6 7" id="KW-0413">Isomerase</keyword>
<feature type="active site" description="Proton acceptor" evidence="7">
    <location>
        <position position="173"/>
    </location>
</feature>
<accession>A0A538SAG0</accession>
<dbReference type="PANTHER" id="PTHR21139:SF42">
    <property type="entry name" value="TRIOSEPHOSPHATE ISOMERASE"/>
    <property type="match status" value="1"/>
</dbReference>
<dbReference type="PROSITE" id="PS00171">
    <property type="entry name" value="TIM_1"/>
    <property type="match status" value="1"/>
</dbReference>
<comment type="function">
    <text evidence="7">Involved in the gluconeogenesis. Catalyzes stereospecifically the conversion of dihydroxyacetone phosphate (DHAP) to D-glyceraldehyde-3-phosphate (G3P).</text>
</comment>
<sequence length="267" mass="28246">MSRSWPRRPRLCAGNWKMHRTAPEGAALARELVELLRARPGCEVAVCPPFTALESVAPALRGTGIWLGAQNVHWERQGPFTGEVSAPMLVSLGCRLVIVGHSEWRHGMNEDDATVARKLRAALGEGLTPIVCVGETLGEREAGRTAEVLVRQAQAAYSDLSQADSLATVVAYEPVWAIGTGKVASPEQAREAHALIRATLDRIVGAGTGERVTILYGGSVNPGNAAALFAEEEVDGALVGGASLEAASFWKIAVAASAPREQLRAGR</sequence>
<dbReference type="SUPFAM" id="SSF51351">
    <property type="entry name" value="Triosephosphate isomerase (TIM)"/>
    <property type="match status" value="1"/>
</dbReference>
<evidence type="ECO:0000256" key="7">
    <source>
        <dbReference type="HAMAP-Rule" id="MF_00147"/>
    </source>
</evidence>
<comment type="caution">
    <text evidence="9">The sequence shown here is derived from an EMBL/GenBank/DDBJ whole genome shotgun (WGS) entry which is preliminary data.</text>
</comment>
<dbReference type="UniPathway" id="UPA00109">
    <property type="reaction ID" value="UER00189"/>
</dbReference>
<dbReference type="HAMAP" id="MF_00147_B">
    <property type="entry name" value="TIM_B"/>
    <property type="match status" value="1"/>
</dbReference>
<protein>
    <recommendedName>
        <fullName evidence="7 8">Triosephosphate isomerase</fullName>
        <shortName evidence="7">TIM</shortName>
        <shortName evidence="7">TPI</shortName>
        <ecNumber evidence="7 8">5.3.1.1</ecNumber>
    </recommendedName>
    <alternativeName>
        <fullName evidence="7">Triose-phosphate isomerase</fullName>
    </alternativeName>
</protein>
<dbReference type="InterPro" id="IPR022896">
    <property type="entry name" value="TrioseP_Isoase_bac/euk"/>
</dbReference>
<dbReference type="CDD" id="cd00311">
    <property type="entry name" value="TIM"/>
    <property type="match status" value="1"/>
</dbReference>
<organism evidence="9 10">
    <name type="scientific">Eiseniibacteriota bacterium</name>
    <dbReference type="NCBI Taxonomy" id="2212470"/>
    <lineage>
        <taxon>Bacteria</taxon>
        <taxon>Candidatus Eiseniibacteriota</taxon>
    </lineage>
</organism>
<dbReference type="PANTHER" id="PTHR21139">
    <property type="entry name" value="TRIOSEPHOSPHATE ISOMERASE"/>
    <property type="match status" value="1"/>
</dbReference>
<dbReference type="InterPro" id="IPR035990">
    <property type="entry name" value="TIM_sf"/>
</dbReference>
<dbReference type="GO" id="GO:0006094">
    <property type="term" value="P:gluconeogenesis"/>
    <property type="evidence" value="ECO:0007669"/>
    <property type="project" value="UniProtKB-UniRule"/>
</dbReference>
<dbReference type="InterPro" id="IPR000652">
    <property type="entry name" value="Triosephosphate_isomerase"/>
</dbReference>
<comment type="similarity">
    <text evidence="2 7 8">Belongs to the triosephosphate isomerase family.</text>
</comment>
<dbReference type="Proteomes" id="UP000320184">
    <property type="component" value="Unassembled WGS sequence"/>
</dbReference>